<accession>A0A0E9Q4W3</accession>
<evidence type="ECO:0000313" key="1">
    <source>
        <dbReference type="EMBL" id="JAH11370.1"/>
    </source>
</evidence>
<sequence>MLLNLTRSLPTICCSVHTFHQLALVIYSR</sequence>
<proteinExistence type="predicted"/>
<organism evidence="1">
    <name type="scientific">Anguilla anguilla</name>
    <name type="common">European freshwater eel</name>
    <name type="synonym">Muraena anguilla</name>
    <dbReference type="NCBI Taxonomy" id="7936"/>
    <lineage>
        <taxon>Eukaryota</taxon>
        <taxon>Metazoa</taxon>
        <taxon>Chordata</taxon>
        <taxon>Craniata</taxon>
        <taxon>Vertebrata</taxon>
        <taxon>Euteleostomi</taxon>
        <taxon>Actinopterygii</taxon>
        <taxon>Neopterygii</taxon>
        <taxon>Teleostei</taxon>
        <taxon>Anguilliformes</taxon>
        <taxon>Anguillidae</taxon>
        <taxon>Anguilla</taxon>
    </lineage>
</organism>
<dbReference type="EMBL" id="GBXM01097207">
    <property type="protein sequence ID" value="JAH11370.1"/>
    <property type="molecule type" value="Transcribed_RNA"/>
</dbReference>
<reference evidence="1" key="2">
    <citation type="journal article" date="2015" name="Fish Shellfish Immunol.">
        <title>Early steps in the European eel (Anguilla anguilla)-Vibrio vulnificus interaction in the gills: Role of the RtxA13 toxin.</title>
        <authorList>
            <person name="Callol A."/>
            <person name="Pajuelo D."/>
            <person name="Ebbesson L."/>
            <person name="Teles M."/>
            <person name="MacKenzie S."/>
            <person name="Amaro C."/>
        </authorList>
    </citation>
    <scope>NUCLEOTIDE SEQUENCE</scope>
</reference>
<reference evidence="1" key="1">
    <citation type="submission" date="2014-11" db="EMBL/GenBank/DDBJ databases">
        <authorList>
            <person name="Amaro Gonzalez C."/>
        </authorList>
    </citation>
    <scope>NUCLEOTIDE SEQUENCE</scope>
</reference>
<name>A0A0E9Q4W3_ANGAN</name>
<dbReference type="AlphaFoldDB" id="A0A0E9Q4W3"/>
<protein>
    <submittedName>
        <fullName evidence="1">Uncharacterized protein</fullName>
    </submittedName>
</protein>